<evidence type="ECO:0000313" key="9">
    <source>
        <dbReference type="EMBL" id="MCM2577539.1"/>
    </source>
</evidence>
<keyword evidence="6" id="KW-0812">Transmembrane</keyword>
<proteinExistence type="predicted"/>
<evidence type="ECO:0000256" key="7">
    <source>
        <dbReference type="SAM" id="SignalP"/>
    </source>
</evidence>
<feature type="compositionally biased region" description="Low complexity" evidence="5">
    <location>
        <begin position="323"/>
        <end position="332"/>
    </location>
</feature>
<keyword evidence="6" id="KW-0472">Membrane</keyword>
<feature type="domain" description="Gram-positive cocci surface proteins LPxTG" evidence="8">
    <location>
        <begin position="321"/>
        <end position="361"/>
    </location>
</feature>
<keyword evidence="4" id="KW-0572">Peptidoglycan-anchor</keyword>
<keyword evidence="3 7" id="KW-0732">Signal</keyword>
<dbReference type="EMBL" id="JAMQGM010000019">
    <property type="protein sequence ID" value="MCM2577539.1"/>
    <property type="molecule type" value="Genomic_DNA"/>
</dbReference>
<dbReference type="PROSITE" id="PS50847">
    <property type="entry name" value="GRAM_POS_ANCHORING"/>
    <property type="match status" value="1"/>
</dbReference>
<evidence type="ECO:0000256" key="3">
    <source>
        <dbReference type="ARBA" id="ARBA00022729"/>
    </source>
</evidence>
<evidence type="ECO:0000256" key="6">
    <source>
        <dbReference type="SAM" id="Phobius"/>
    </source>
</evidence>
<dbReference type="InterPro" id="IPR019931">
    <property type="entry name" value="LPXTG_anchor"/>
</dbReference>
<evidence type="ECO:0000313" key="10">
    <source>
        <dbReference type="Proteomes" id="UP001167160"/>
    </source>
</evidence>
<sequence>MNSSAFSTPARRTAAALSTAAIALGPVLFGAAPANAAPRDGKAGAVVLRANLKVKALNVAEVPLNLVLNDVDAPKNENEKLLDAKVKGINGGQSFNMIKAQVATADAKVNKRRAVGEAKLANATVRLPGLNVGDPLVRVELATAKATCVAGAKPRAHSKVVGLTVLGKPVKGDLHGTRTVPVTGVGRVTLGLAETRTTERNAIATAVRLNVTVHTLAQTKVKGSVILSQATCRAPLADEGDTTGGNTTGGETDGGNTDGGQTDGGQTDGGATEGNTDGGQTDGGTTEGDDNGGNTEGTTTGTAGGDTAGDDGGASTGGGGLAETGSSSSTPYLAAGAGVLMVAGAGALVLTRRRRAATAQQD</sequence>
<name>A0ABT0X4R7_9ACTN</name>
<dbReference type="RefSeq" id="WP_251412469.1">
    <property type="nucleotide sequence ID" value="NZ_JAMQGM010000019.1"/>
</dbReference>
<feature type="compositionally biased region" description="Low complexity" evidence="5">
    <location>
        <begin position="292"/>
        <end position="301"/>
    </location>
</feature>
<reference evidence="9" key="1">
    <citation type="journal article" date="2023" name="Int. J. Syst. Evol. Microbiol.">
        <title>Streptomyces meridianus sp. nov. isolated from brackish water of the Tagus estuary in Alcochete, Portugal.</title>
        <authorList>
            <person name="Santos J.D.N."/>
            <person name="Klimek D."/>
            <person name="Calusinska M."/>
            <person name="Lobo Da Cunha A."/>
            <person name="Catita J."/>
            <person name="Goncalves H."/>
            <person name="Gonzalez I."/>
            <person name="Reyes F."/>
            <person name="Lage O.M."/>
        </authorList>
    </citation>
    <scope>NUCLEOTIDE SEQUENCE</scope>
    <source>
        <strain evidence="9">MTZ3.1</strain>
    </source>
</reference>
<evidence type="ECO:0000256" key="1">
    <source>
        <dbReference type="ARBA" id="ARBA00022512"/>
    </source>
</evidence>
<evidence type="ECO:0000256" key="5">
    <source>
        <dbReference type="SAM" id="MobiDB-lite"/>
    </source>
</evidence>
<protein>
    <submittedName>
        <fullName evidence="9">LPXTG cell wall anchor domain-containing protein</fullName>
    </submittedName>
</protein>
<dbReference type="Proteomes" id="UP001167160">
    <property type="component" value="Unassembled WGS sequence"/>
</dbReference>
<evidence type="ECO:0000256" key="2">
    <source>
        <dbReference type="ARBA" id="ARBA00022525"/>
    </source>
</evidence>
<feature type="compositionally biased region" description="Gly residues" evidence="5">
    <location>
        <begin position="242"/>
        <end position="286"/>
    </location>
</feature>
<dbReference type="NCBIfam" id="TIGR01167">
    <property type="entry name" value="LPXTG_anchor"/>
    <property type="match status" value="1"/>
</dbReference>
<evidence type="ECO:0000259" key="8">
    <source>
        <dbReference type="PROSITE" id="PS50847"/>
    </source>
</evidence>
<comment type="caution">
    <text evidence="9">The sequence shown here is derived from an EMBL/GenBank/DDBJ whole genome shotgun (WGS) entry which is preliminary data.</text>
</comment>
<organism evidence="9 10">
    <name type="scientific">Streptomyces meridianus</name>
    <dbReference type="NCBI Taxonomy" id="2938945"/>
    <lineage>
        <taxon>Bacteria</taxon>
        <taxon>Bacillati</taxon>
        <taxon>Actinomycetota</taxon>
        <taxon>Actinomycetes</taxon>
        <taxon>Kitasatosporales</taxon>
        <taxon>Streptomycetaceae</taxon>
        <taxon>Streptomyces</taxon>
    </lineage>
</organism>
<accession>A0ABT0X4R7</accession>
<keyword evidence="2" id="KW-0964">Secreted</keyword>
<dbReference type="NCBIfam" id="NF041528">
    <property type="entry name" value="strep_LAETG"/>
    <property type="match status" value="1"/>
</dbReference>
<dbReference type="NCBIfam" id="NF040603">
    <property type="entry name" value="choice_anch_P"/>
    <property type="match status" value="1"/>
</dbReference>
<evidence type="ECO:0000256" key="4">
    <source>
        <dbReference type="ARBA" id="ARBA00023088"/>
    </source>
</evidence>
<keyword evidence="10" id="KW-1185">Reference proteome</keyword>
<feature type="region of interest" description="Disordered" evidence="5">
    <location>
        <begin position="236"/>
        <end position="332"/>
    </location>
</feature>
<feature type="compositionally biased region" description="Gly residues" evidence="5">
    <location>
        <begin position="302"/>
        <end position="322"/>
    </location>
</feature>
<feature type="signal peptide" evidence="7">
    <location>
        <begin position="1"/>
        <end position="36"/>
    </location>
</feature>
<feature type="chain" id="PRO_5047056092" evidence="7">
    <location>
        <begin position="37"/>
        <end position="362"/>
    </location>
</feature>
<keyword evidence="1" id="KW-0134">Cell wall</keyword>
<feature type="transmembrane region" description="Helical" evidence="6">
    <location>
        <begin position="332"/>
        <end position="351"/>
    </location>
</feature>
<gene>
    <name evidence="9" type="ORF">M1E25_09255</name>
</gene>
<keyword evidence="6" id="KW-1133">Transmembrane helix</keyword>